<evidence type="ECO:0000313" key="2">
    <source>
        <dbReference type="WBParaSite" id="RSKR_0000241150.1"/>
    </source>
</evidence>
<organism evidence="1 2">
    <name type="scientific">Rhabditophanes sp. KR3021</name>
    <dbReference type="NCBI Taxonomy" id="114890"/>
    <lineage>
        <taxon>Eukaryota</taxon>
        <taxon>Metazoa</taxon>
        <taxon>Ecdysozoa</taxon>
        <taxon>Nematoda</taxon>
        <taxon>Chromadorea</taxon>
        <taxon>Rhabditida</taxon>
        <taxon>Tylenchina</taxon>
        <taxon>Panagrolaimomorpha</taxon>
        <taxon>Strongyloidoidea</taxon>
        <taxon>Alloionematidae</taxon>
        <taxon>Rhabditophanes</taxon>
    </lineage>
</organism>
<dbReference type="Proteomes" id="UP000095286">
    <property type="component" value="Unplaced"/>
</dbReference>
<name>A0AC35TMM2_9BILA</name>
<accession>A0AC35TMM2</accession>
<sequence>MVFYKNLVELKNLGYLANCELCLKDGQRVAVSKYILAGHNDHFYNLFKGDPDKSTFTCNKLDKEHFDCYYEYIHKGYSFEVTNQNINKLLVIYYEFNDLADLELSINAYLASIKSKKGSMNTYIPIFTKIKDEKYKNINKPLTKILKEKISKMTCYTTFNKLNISELCLFFTASFIEVNEPLQILRIFYTWLSNDFENKQSEAKILFDKIDYSKITLPGLEKENKRNPIFNKIGALRTQYVKNETASQLTNIYKPLQKQRFSLGNIGTNVILTGGLKSPNDLLQLNAFQDKSGIGKIADLEFKRERHCSELIGSKIYSVGGKASTTVESFDILSNQVTVEPMILPTLRHSFSSCVYNDKFYLFGGVVKKKAENTVDYMDLDKMTWYAERPMLNELMYHETIVSGNGSIYITPAHNYGKMQRFDPRDISPFKSFSNPIKDLFIGSAATIYNDQDILIIGGYCGNNESVDNCQLFDTRSERWRLMPKIPQKVCFPRAVEIGNRIFLFGGETKTNFFTNKTYFYDKSLGRWQEYTDYQLPILNKSFSTIVF</sequence>
<reference evidence="2" key="1">
    <citation type="submission" date="2016-11" db="UniProtKB">
        <authorList>
            <consortium name="WormBaseParasite"/>
        </authorList>
    </citation>
    <scope>IDENTIFICATION</scope>
    <source>
        <strain evidence="2">KR3021</strain>
    </source>
</reference>
<proteinExistence type="predicted"/>
<dbReference type="WBParaSite" id="RSKR_0000241150.1">
    <property type="protein sequence ID" value="RSKR_0000241150.1"/>
    <property type="gene ID" value="RSKR_0000241150"/>
</dbReference>
<evidence type="ECO:0000313" key="1">
    <source>
        <dbReference type="Proteomes" id="UP000095286"/>
    </source>
</evidence>
<protein>
    <submittedName>
        <fullName evidence="2">BTB domain-containing protein</fullName>
    </submittedName>
</protein>